<feature type="non-terminal residue" evidence="1">
    <location>
        <position position="46"/>
    </location>
</feature>
<proteinExistence type="predicted"/>
<sequence>MKSISRLTLATVVAAIFVLVPGGCPLDPAQFEALVPVPDVFWVAWD</sequence>
<dbReference type="EMBL" id="BARS01018404">
    <property type="protein sequence ID" value="GAF94089.1"/>
    <property type="molecule type" value="Genomic_DNA"/>
</dbReference>
<comment type="caution">
    <text evidence="1">The sequence shown here is derived from an EMBL/GenBank/DDBJ whole genome shotgun (WGS) entry which is preliminary data.</text>
</comment>
<reference evidence="1" key="1">
    <citation type="journal article" date="2014" name="Front. Microbiol.">
        <title>High frequency of phylogenetically diverse reductive dehalogenase-homologous genes in deep subseafloor sedimentary metagenomes.</title>
        <authorList>
            <person name="Kawai M."/>
            <person name="Futagami T."/>
            <person name="Toyoda A."/>
            <person name="Takaki Y."/>
            <person name="Nishi S."/>
            <person name="Hori S."/>
            <person name="Arai W."/>
            <person name="Tsubouchi T."/>
            <person name="Morono Y."/>
            <person name="Uchiyama I."/>
            <person name="Ito T."/>
            <person name="Fujiyama A."/>
            <person name="Inagaki F."/>
            <person name="Takami H."/>
        </authorList>
    </citation>
    <scope>NUCLEOTIDE SEQUENCE</scope>
    <source>
        <strain evidence="1">Expedition CK06-06</strain>
    </source>
</reference>
<gene>
    <name evidence="1" type="ORF">S01H1_29946</name>
</gene>
<protein>
    <submittedName>
        <fullName evidence="1">Uncharacterized protein</fullName>
    </submittedName>
</protein>
<name>X0TLH1_9ZZZZ</name>
<accession>X0TLH1</accession>
<dbReference type="AlphaFoldDB" id="X0TLH1"/>
<organism evidence="1">
    <name type="scientific">marine sediment metagenome</name>
    <dbReference type="NCBI Taxonomy" id="412755"/>
    <lineage>
        <taxon>unclassified sequences</taxon>
        <taxon>metagenomes</taxon>
        <taxon>ecological metagenomes</taxon>
    </lineage>
</organism>
<evidence type="ECO:0000313" key="1">
    <source>
        <dbReference type="EMBL" id="GAF94089.1"/>
    </source>
</evidence>